<feature type="transmembrane region" description="Helical" evidence="1">
    <location>
        <begin position="29"/>
        <end position="49"/>
    </location>
</feature>
<keyword evidence="3" id="KW-1185">Reference proteome</keyword>
<accession>A0A099SXN1</accession>
<keyword evidence="1" id="KW-1133">Transmembrane helix</keyword>
<dbReference type="EMBL" id="JRHO01000015">
    <property type="protein sequence ID" value="KGK97632.1"/>
    <property type="molecule type" value="Genomic_DNA"/>
</dbReference>
<gene>
    <name evidence="2" type="ORF">LI82_12690</name>
</gene>
<evidence type="ECO:0000256" key="1">
    <source>
        <dbReference type="SAM" id="Phobius"/>
    </source>
</evidence>
<feature type="transmembrane region" description="Helical" evidence="1">
    <location>
        <begin position="93"/>
        <end position="113"/>
    </location>
</feature>
<dbReference type="Proteomes" id="UP000029859">
    <property type="component" value="Unassembled WGS sequence"/>
</dbReference>
<dbReference type="AlphaFoldDB" id="A0A099SXN1"/>
<reference evidence="2 3" key="1">
    <citation type="submission" date="2014-09" db="EMBL/GenBank/DDBJ databases">
        <title>Draft genome sequence of an obligately methylotrophic methanogen, Methanococcoides methylutens, isolated from marine sediment.</title>
        <authorList>
            <person name="Guan Y."/>
            <person name="Ngugi D.K."/>
            <person name="Blom J."/>
            <person name="Ali S."/>
            <person name="Ferry J.G."/>
            <person name="Stingl U."/>
        </authorList>
    </citation>
    <scope>NUCLEOTIDE SEQUENCE [LARGE SCALE GENOMIC DNA]</scope>
    <source>
        <strain evidence="2 3">DSM 2657</strain>
    </source>
</reference>
<dbReference type="OrthoDB" id="142690at2157"/>
<comment type="caution">
    <text evidence="2">The sequence shown here is derived from an EMBL/GenBank/DDBJ whole genome shotgun (WGS) entry which is preliminary data.</text>
</comment>
<keyword evidence="1" id="KW-0812">Transmembrane</keyword>
<dbReference type="RefSeq" id="WP_048196344.1">
    <property type="nucleotide sequence ID" value="NZ_CAAGSM010000005.1"/>
</dbReference>
<organism evidence="2 3">
    <name type="scientific">Methanococcoides methylutens</name>
    <dbReference type="NCBI Taxonomy" id="2226"/>
    <lineage>
        <taxon>Archaea</taxon>
        <taxon>Methanobacteriati</taxon>
        <taxon>Methanobacteriota</taxon>
        <taxon>Stenosarchaea group</taxon>
        <taxon>Methanomicrobia</taxon>
        <taxon>Methanosarcinales</taxon>
        <taxon>Methanosarcinaceae</taxon>
        <taxon>Methanococcoides</taxon>
    </lineage>
</organism>
<protein>
    <submittedName>
        <fullName evidence="2">Uncharacterized protein</fullName>
    </submittedName>
</protein>
<sequence length="141" mass="15799">MDNQGLVGWHFASEGPSVGTFLGLGIGEFPILVFLWHPIMSFIVPILVFEILTGKVLTTHEIILERTKRKTAILVLFLILISTFIANENQFDLVSANISLIGTLLIIAVFYRLTKISDLNSLELGKRSFKLLVGYLSYFIL</sequence>
<name>A0A099SXN1_METMT</name>
<proteinExistence type="predicted"/>
<evidence type="ECO:0000313" key="3">
    <source>
        <dbReference type="Proteomes" id="UP000029859"/>
    </source>
</evidence>
<keyword evidence="1" id="KW-0472">Membrane</keyword>
<feature type="transmembrane region" description="Helical" evidence="1">
    <location>
        <begin position="70"/>
        <end position="87"/>
    </location>
</feature>
<evidence type="ECO:0000313" key="2">
    <source>
        <dbReference type="EMBL" id="KGK97632.1"/>
    </source>
</evidence>